<dbReference type="Proteomes" id="UP001651880">
    <property type="component" value="Unassembled WGS sequence"/>
</dbReference>
<dbReference type="RefSeq" id="WP_255229118.1">
    <property type="nucleotide sequence ID" value="NZ_JAJEKE010000025.1"/>
</dbReference>
<evidence type="ECO:0000259" key="1">
    <source>
        <dbReference type="Pfam" id="PF01996"/>
    </source>
</evidence>
<protein>
    <submittedName>
        <fullName evidence="2">Coenzyme F420-0:L-glutamate ligase</fullName>
    </submittedName>
</protein>
<evidence type="ECO:0000313" key="3">
    <source>
        <dbReference type="Proteomes" id="UP001651880"/>
    </source>
</evidence>
<sequence length="234" mass="26113">MSEEKSRKKEKQPVIEYNNKKYIRIPVKTHVIMKEDNIADVVKKYTQEVLKEEDIVFISEKAVAITQGRAFPLDEIKPRPLARFLSRYVTKTKAGIGLGIPETMEMALRECGVVKILFAAVVGFLGKLIGRRGDFYRIAGYKASSIDGPTPNTLPPYNRYVVLGPENPDKIARQISESVKAEVAIVDINDLGGNILGTSRETMDRKGLLGILKDNPLGQCSEQTPIGIIRRLED</sequence>
<name>A0ABT1NJZ5_9FIRM</name>
<dbReference type="SUPFAM" id="SSF144010">
    <property type="entry name" value="CofE-like"/>
    <property type="match status" value="1"/>
</dbReference>
<keyword evidence="3" id="KW-1185">Reference proteome</keyword>
<reference evidence="2 3" key="1">
    <citation type="submission" date="2021-10" db="EMBL/GenBank/DDBJ databases">
        <title>Lutispora strain m25 sp. nov., a thermophilic, non-spore-forming bacterium isolated from a lab-scale methanogenic bioreactor digesting anaerobic sludge.</title>
        <authorList>
            <person name="El Houari A."/>
            <person name="Mcdonald J."/>
        </authorList>
    </citation>
    <scope>NUCLEOTIDE SEQUENCE [LARGE SCALE GENOMIC DNA]</scope>
    <source>
        <strain evidence="3">m25</strain>
    </source>
</reference>
<accession>A0ABT1NJZ5</accession>
<dbReference type="Gene3D" id="3.30.1330.100">
    <property type="entry name" value="CofE-like"/>
    <property type="match status" value="1"/>
</dbReference>
<feature type="domain" description="Coenzyme F420:L-glutamate ligase-like" evidence="1">
    <location>
        <begin position="27"/>
        <end position="183"/>
    </location>
</feature>
<comment type="caution">
    <text evidence="2">The sequence shown here is derived from an EMBL/GenBank/DDBJ whole genome shotgun (WGS) entry which is preliminary data.</text>
</comment>
<keyword evidence="2" id="KW-0436">Ligase</keyword>
<organism evidence="2 3">
    <name type="scientific">Lutispora saccharofermentans</name>
    <dbReference type="NCBI Taxonomy" id="3024236"/>
    <lineage>
        <taxon>Bacteria</taxon>
        <taxon>Bacillati</taxon>
        <taxon>Bacillota</taxon>
        <taxon>Clostridia</taxon>
        <taxon>Lutisporales</taxon>
        <taxon>Lutisporaceae</taxon>
        <taxon>Lutispora</taxon>
    </lineage>
</organism>
<proteinExistence type="predicted"/>
<evidence type="ECO:0000313" key="2">
    <source>
        <dbReference type="EMBL" id="MCQ1531568.1"/>
    </source>
</evidence>
<dbReference type="GO" id="GO:0016874">
    <property type="term" value="F:ligase activity"/>
    <property type="evidence" value="ECO:0007669"/>
    <property type="project" value="UniProtKB-KW"/>
</dbReference>
<gene>
    <name evidence="2" type="ORF">LJD61_18805</name>
</gene>
<dbReference type="InterPro" id="IPR002847">
    <property type="entry name" value="F420-0_gamma-glut_ligase-dom"/>
</dbReference>
<dbReference type="Pfam" id="PF01996">
    <property type="entry name" value="F420_ligase"/>
    <property type="match status" value="1"/>
</dbReference>
<dbReference type="EMBL" id="JAJEKE010000025">
    <property type="protein sequence ID" value="MCQ1531568.1"/>
    <property type="molecule type" value="Genomic_DNA"/>
</dbReference>